<dbReference type="Gene3D" id="3.30.200.20">
    <property type="entry name" value="Phosphorylase Kinase, domain 1"/>
    <property type="match status" value="1"/>
</dbReference>
<dbReference type="EMBL" id="CAXAMN010011035">
    <property type="protein sequence ID" value="CAK9033511.1"/>
    <property type="molecule type" value="Genomic_DNA"/>
</dbReference>
<feature type="binding site" evidence="1">
    <location>
        <position position="59"/>
    </location>
    <ligand>
        <name>ATP</name>
        <dbReference type="ChEBI" id="CHEBI:30616"/>
    </ligand>
</feature>
<evidence type="ECO:0000256" key="2">
    <source>
        <dbReference type="SAM" id="MobiDB-lite"/>
    </source>
</evidence>
<dbReference type="SUPFAM" id="SSF56112">
    <property type="entry name" value="Protein kinase-like (PK-like)"/>
    <property type="match status" value="1"/>
</dbReference>
<feature type="domain" description="Helicase C-terminal" evidence="4">
    <location>
        <begin position="465"/>
        <end position="634"/>
    </location>
</feature>
<dbReference type="InterPro" id="IPR011009">
    <property type="entry name" value="Kinase-like_dom_sf"/>
</dbReference>
<dbReference type="SMART" id="SM00847">
    <property type="entry name" value="HA2"/>
    <property type="match status" value="1"/>
</dbReference>
<name>A0ABP0L2X5_9DINO</name>
<sequence length="801" mass="88964">MSASEEESGSSSGSEGEAPELALPSSKAPFEKISCLGEGAFGAVWLARSKSSGQYVALKEIGRHHADVALLRPERDLLRRIADEGGGGGARPLTGLVATYTTPFAVCLAMELVEGTHLFDHLKAEKRFTEDRVQWYASEIAGALEWLHSKGWLYRDLKLTNVMLSISEKSYGRVKLIDFGFAHEGLWSDQALGTLQTMAPEVIACAKSDWLKDLKLEAVHDGKKAGYGPQADWWSLGVILFELLTGEVPFGRHDDLLLEGFRVLQRQQEGWMWPDLNISSAAKEAAGALCQLKPHERLDGQSLRHQEFFQKVPWEALEEAGPGPGCQRLGFTIASASEEENMCRPRRVMAMPVTLEGAESDMLCLVVRLLAQQRFRSTRLVIMSATLQSGLFATYFATVSPLPVGNVFVGARCFKVTEYFLEDLPKAFRKKLRCESLIQSRIKEVFGLVKPKKIDQKHCDKMHSIILELLEVIASPDSTILVFLPGIAEISALWQEARDLEHRGFRIFPLHSMVPREEQELVFQEPEPGITNVVLATDIAESSITLPHVVAVVDLGLHRRMDHDASKGIASLATKWISKAAATQRSGRAGRTQPGLCLRLYTQEFFNAQMHDFEPPESKSMALDRLYLQAKQLSVQLNQSLQGYGAPQGAQQLLSQLPEAPDLKNVTAARQKNAELGTISDGTEAAKITALGYLCLQLPLELKLTRLVWLGAHFGVVADAVVLASVMSSQDAFSMPSPLFMREELDFVSRLRSAASARLLFDSGELSEPLMHRQLFLEWLTEFHQNQYVCGDKEKVLWARR</sequence>
<dbReference type="Gene3D" id="1.20.120.1080">
    <property type="match status" value="1"/>
</dbReference>
<organism evidence="5 6">
    <name type="scientific">Durusdinium trenchii</name>
    <dbReference type="NCBI Taxonomy" id="1381693"/>
    <lineage>
        <taxon>Eukaryota</taxon>
        <taxon>Sar</taxon>
        <taxon>Alveolata</taxon>
        <taxon>Dinophyceae</taxon>
        <taxon>Suessiales</taxon>
        <taxon>Symbiodiniaceae</taxon>
        <taxon>Durusdinium</taxon>
    </lineage>
</organism>
<feature type="non-terminal residue" evidence="5">
    <location>
        <position position="801"/>
    </location>
</feature>
<dbReference type="SMART" id="SM00490">
    <property type="entry name" value="HELICc"/>
    <property type="match status" value="1"/>
</dbReference>
<dbReference type="PROSITE" id="PS51194">
    <property type="entry name" value="HELICASE_CTER"/>
    <property type="match status" value="1"/>
</dbReference>
<evidence type="ECO:0000256" key="1">
    <source>
        <dbReference type="PROSITE-ProRule" id="PRU10141"/>
    </source>
</evidence>
<feature type="region of interest" description="Disordered" evidence="2">
    <location>
        <begin position="1"/>
        <end position="24"/>
    </location>
</feature>
<keyword evidence="1" id="KW-0547">Nucleotide-binding</keyword>
<feature type="domain" description="Protein kinase" evidence="3">
    <location>
        <begin position="30"/>
        <end position="309"/>
    </location>
</feature>
<dbReference type="PROSITE" id="PS00107">
    <property type="entry name" value="PROTEIN_KINASE_ATP"/>
    <property type="match status" value="1"/>
</dbReference>
<dbReference type="InterPro" id="IPR000719">
    <property type="entry name" value="Prot_kinase_dom"/>
</dbReference>
<keyword evidence="1" id="KW-0067">ATP-binding</keyword>
<dbReference type="InterPro" id="IPR007502">
    <property type="entry name" value="Helicase-assoc_dom"/>
</dbReference>
<dbReference type="Pfam" id="PF00271">
    <property type="entry name" value="Helicase_C"/>
    <property type="match status" value="1"/>
</dbReference>
<dbReference type="SUPFAM" id="SSF52540">
    <property type="entry name" value="P-loop containing nucleoside triphosphate hydrolases"/>
    <property type="match status" value="1"/>
</dbReference>
<evidence type="ECO:0000259" key="3">
    <source>
        <dbReference type="PROSITE" id="PS50011"/>
    </source>
</evidence>
<evidence type="ECO:0000313" key="6">
    <source>
        <dbReference type="Proteomes" id="UP001642484"/>
    </source>
</evidence>
<dbReference type="PANTHER" id="PTHR18934">
    <property type="entry name" value="ATP-DEPENDENT RNA HELICASE"/>
    <property type="match status" value="1"/>
</dbReference>
<comment type="caution">
    <text evidence="5">The sequence shown here is derived from an EMBL/GenBank/DDBJ whole genome shotgun (WGS) entry which is preliminary data.</text>
</comment>
<accession>A0ABP0L2X5</accession>
<dbReference type="Gene3D" id="3.40.50.300">
    <property type="entry name" value="P-loop containing nucleotide triphosphate hydrolases"/>
    <property type="match status" value="1"/>
</dbReference>
<dbReference type="InterPro" id="IPR027417">
    <property type="entry name" value="P-loop_NTPase"/>
</dbReference>
<reference evidence="5 6" key="1">
    <citation type="submission" date="2024-02" db="EMBL/GenBank/DDBJ databases">
        <authorList>
            <person name="Chen Y."/>
            <person name="Shah S."/>
            <person name="Dougan E. K."/>
            <person name="Thang M."/>
            <person name="Chan C."/>
        </authorList>
    </citation>
    <scope>NUCLEOTIDE SEQUENCE [LARGE SCALE GENOMIC DNA]</scope>
</reference>
<dbReference type="Proteomes" id="UP001642484">
    <property type="component" value="Unassembled WGS sequence"/>
</dbReference>
<proteinExistence type="predicted"/>
<evidence type="ECO:0000313" key="5">
    <source>
        <dbReference type="EMBL" id="CAK9033511.1"/>
    </source>
</evidence>
<dbReference type="PANTHER" id="PTHR18934:SF145">
    <property type="entry name" value="ATP-DEPENDENT RNA HELICASE DHX57-RELATED"/>
    <property type="match status" value="1"/>
</dbReference>
<dbReference type="Pfam" id="PF00069">
    <property type="entry name" value="Pkinase"/>
    <property type="match status" value="1"/>
</dbReference>
<dbReference type="InterPro" id="IPR001650">
    <property type="entry name" value="Helicase_C-like"/>
</dbReference>
<dbReference type="InterPro" id="IPR017441">
    <property type="entry name" value="Protein_kinase_ATP_BS"/>
</dbReference>
<keyword evidence="6" id="KW-1185">Reference proteome</keyword>
<gene>
    <name evidence="5" type="ORF">CCMP2556_LOCUS19106</name>
</gene>
<dbReference type="PROSITE" id="PS50011">
    <property type="entry name" value="PROTEIN_KINASE_DOM"/>
    <property type="match status" value="1"/>
</dbReference>
<dbReference type="SMART" id="SM00220">
    <property type="entry name" value="S_TKc"/>
    <property type="match status" value="1"/>
</dbReference>
<dbReference type="Gene3D" id="1.10.510.10">
    <property type="entry name" value="Transferase(Phosphotransferase) domain 1"/>
    <property type="match status" value="1"/>
</dbReference>
<protein>
    <submittedName>
        <fullName evidence="5">Uncharacterized protein</fullName>
    </submittedName>
</protein>
<evidence type="ECO:0000259" key="4">
    <source>
        <dbReference type="PROSITE" id="PS51194"/>
    </source>
</evidence>
<dbReference type="CDD" id="cd18791">
    <property type="entry name" value="SF2_C_RHA"/>
    <property type="match status" value="1"/>
</dbReference>